<dbReference type="AlphaFoldDB" id="A0A073IQF6"/>
<feature type="compositionally biased region" description="Polar residues" evidence="1">
    <location>
        <begin position="127"/>
        <end position="142"/>
    </location>
</feature>
<comment type="caution">
    <text evidence="2">The sequence shown here is derived from an EMBL/GenBank/DDBJ whole genome shotgun (WGS) entry which is preliminary data.</text>
</comment>
<evidence type="ECO:0000313" key="3">
    <source>
        <dbReference type="Proteomes" id="UP000027665"/>
    </source>
</evidence>
<dbReference type="EMBL" id="JMKI01000037">
    <property type="protein sequence ID" value="KEJ91721.1"/>
    <property type="molecule type" value="Genomic_DNA"/>
</dbReference>
<feature type="region of interest" description="Disordered" evidence="1">
    <location>
        <begin position="118"/>
        <end position="213"/>
    </location>
</feature>
<name>A0A073IQF6_9BACT</name>
<accession>A0A073IQF6</accession>
<dbReference type="eggNOG" id="COG3935">
    <property type="taxonomic scope" value="Bacteria"/>
</dbReference>
<feature type="region of interest" description="Disordered" evidence="1">
    <location>
        <begin position="94"/>
        <end position="113"/>
    </location>
</feature>
<evidence type="ECO:0000313" key="2">
    <source>
        <dbReference type="EMBL" id="KEJ91721.1"/>
    </source>
</evidence>
<reference evidence="2 3" key="1">
    <citation type="submission" date="2014-04" db="EMBL/GenBank/DDBJ databases">
        <title>Draft Genome Sequence of Synergistes jonesii.</title>
        <authorList>
            <person name="Coil D.A."/>
            <person name="Eisen J.A."/>
            <person name="Holland-Moritz H.E."/>
        </authorList>
    </citation>
    <scope>NUCLEOTIDE SEQUENCE [LARGE SCALE GENOMIC DNA]</scope>
    <source>
        <strain evidence="2 3">78-1</strain>
    </source>
</reference>
<sequence length="371" mass="41920">MRSRYIKPGFYINEQLAECSLAARLLFTGLWCLADREGRLEDKPRRIGAQVFPYDQFDTDELLKELATRGLIVRYEVGGAKYIAIPTFLTHQKPHRNESASIIPPVPEGYTPIPAQAQEKDVPTAGQEPSDTNQKPNTSDQGHTLVCPKTYQGALEKGELETEKGELETEKGERREKDNGEHRHCEPVGSASPAPVPPSSPPVHGDAGEAEAQAQEGILPAAPPQKAPPCPQEEILALYAQTLPELPQPRVWNDRRQASLRARWREDPARQNLDWWQGYFLLVRASDFLMGRCPPSGDRRPFVADFEWLLSPKFMPRVLEGRYSNGDRKRRDITQMSYEEALRDYPDPFGLHAEEKAKLDAIEISAEEEWT</sequence>
<dbReference type="STRING" id="2754.EH55_07030"/>
<organism evidence="2 3">
    <name type="scientific">Synergistes jonesii</name>
    <dbReference type="NCBI Taxonomy" id="2754"/>
    <lineage>
        <taxon>Bacteria</taxon>
        <taxon>Thermotogati</taxon>
        <taxon>Synergistota</taxon>
        <taxon>Synergistia</taxon>
        <taxon>Synergistales</taxon>
        <taxon>Synergistaceae</taxon>
        <taxon>Synergistes</taxon>
    </lineage>
</organism>
<dbReference type="Proteomes" id="UP000027665">
    <property type="component" value="Unassembled WGS sequence"/>
</dbReference>
<gene>
    <name evidence="2" type="ORF">EH55_07030</name>
</gene>
<feature type="compositionally biased region" description="Basic and acidic residues" evidence="1">
    <location>
        <begin position="156"/>
        <end position="186"/>
    </location>
</feature>
<keyword evidence="3" id="KW-1185">Reference proteome</keyword>
<evidence type="ECO:0000256" key="1">
    <source>
        <dbReference type="SAM" id="MobiDB-lite"/>
    </source>
</evidence>
<proteinExistence type="predicted"/>
<protein>
    <submittedName>
        <fullName evidence="2">Uncharacterized protein</fullName>
    </submittedName>
</protein>